<protein>
    <submittedName>
        <fullName evidence="6">Branched-chain amino acid ABC transporter substrate-binding protein</fullName>
    </submittedName>
</protein>
<feature type="region of interest" description="Disordered" evidence="4">
    <location>
        <begin position="42"/>
        <end position="64"/>
    </location>
</feature>
<dbReference type="STRING" id="1293891.TMES_01225"/>
<evidence type="ECO:0000313" key="6">
    <source>
        <dbReference type="EMBL" id="OSQ40449.1"/>
    </source>
</evidence>
<dbReference type="InterPro" id="IPR028082">
    <property type="entry name" value="Peripla_BP_I"/>
</dbReference>
<evidence type="ECO:0000256" key="2">
    <source>
        <dbReference type="ARBA" id="ARBA00022729"/>
    </source>
</evidence>
<dbReference type="Pfam" id="PF13458">
    <property type="entry name" value="Peripla_BP_6"/>
    <property type="match status" value="1"/>
</dbReference>
<keyword evidence="3" id="KW-0029">Amino-acid transport</keyword>
<keyword evidence="2" id="KW-0732">Signal</keyword>
<dbReference type="Proteomes" id="UP000193391">
    <property type="component" value="Unassembled WGS sequence"/>
</dbReference>
<dbReference type="OrthoDB" id="7210494at2"/>
<dbReference type="Gene3D" id="3.40.50.2300">
    <property type="match status" value="3"/>
</dbReference>
<feature type="domain" description="Leucine-binding protein" evidence="5">
    <location>
        <begin position="102"/>
        <end position="458"/>
    </location>
</feature>
<evidence type="ECO:0000259" key="5">
    <source>
        <dbReference type="Pfam" id="PF13458"/>
    </source>
</evidence>
<dbReference type="InterPro" id="IPR051010">
    <property type="entry name" value="BCAA_transport"/>
</dbReference>
<dbReference type="PANTHER" id="PTHR30483">
    <property type="entry name" value="LEUCINE-SPECIFIC-BINDING PROTEIN"/>
    <property type="match status" value="1"/>
</dbReference>
<organism evidence="6 7">
    <name type="scientific">Thalassospira mesophila</name>
    <dbReference type="NCBI Taxonomy" id="1293891"/>
    <lineage>
        <taxon>Bacteria</taxon>
        <taxon>Pseudomonadati</taxon>
        <taxon>Pseudomonadota</taxon>
        <taxon>Alphaproteobacteria</taxon>
        <taxon>Rhodospirillales</taxon>
        <taxon>Thalassospiraceae</taxon>
        <taxon>Thalassospira</taxon>
    </lineage>
</organism>
<comment type="similarity">
    <text evidence="1">Belongs to the leucine-binding protein family.</text>
</comment>
<dbReference type="InterPro" id="IPR028081">
    <property type="entry name" value="Leu-bd"/>
</dbReference>
<dbReference type="SUPFAM" id="SSF53822">
    <property type="entry name" value="Periplasmic binding protein-like I"/>
    <property type="match status" value="1"/>
</dbReference>
<feature type="compositionally biased region" description="Polar residues" evidence="4">
    <location>
        <begin position="55"/>
        <end position="64"/>
    </location>
</feature>
<dbReference type="GO" id="GO:0006865">
    <property type="term" value="P:amino acid transport"/>
    <property type="evidence" value="ECO:0007669"/>
    <property type="project" value="UniProtKB-KW"/>
</dbReference>
<gene>
    <name evidence="6" type="ORF">TMES_01225</name>
</gene>
<dbReference type="PANTHER" id="PTHR30483:SF6">
    <property type="entry name" value="PERIPLASMIC BINDING PROTEIN OF ABC TRANSPORTER FOR NATURAL AMINO ACIDS"/>
    <property type="match status" value="1"/>
</dbReference>
<comment type="caution">
    <text evidence="6">The sequence shown here is derived from an EMBL/GenBank/DDBJ whole genome shotgun (WGS) entry which is preliminary data.</text>
</comment>
<evidence type="ECO:0000256" key="3">
    <source>
        <dbReference type="ARBA" id="ARBA00022970"/>
    </source>
</evidence>
<keyword evidence="7" id="KW-1185">Reference proteome</keyword>
<proteinExistence type="inferred from homology"/>
<dbReference type="CDD" id="cd06339">
    <property type="entry name" value="PBP1_YraM_LppC_lipoprotein-like"/>
    <property type="match status" value="1"/>
</dbReference>
<evidence type="ECO:0000256" key="1">
    <source>
        <dbReference type="ARBA" id="ARBA00010062"/>
    </source>
</evidence>
<keyword evidence="3" id="KW-0813">Transport</keyword>
<evidence type="ECO:0000256" key="4">
    <source>
        <dbReference type="SAM" id="MobiDB-lite"/>
    </source>
</evidence>
<accession>A0A1Y2L6I4</accession>
<sequence length="473" mass="49366">MGFPKLHPSATRNGNSAWRRFACRTASVLVLSLGLGACSSDLTSMDSNREPAPVVTNNGPDTATRAPNQGLIGEPSPFDGMPGDGQVLSGLYNDEAATTDKRVALLLPLSGPHGDLGRAMRHAAELALFDAAGDDFVLMPIDTEGSYEGGRLAAQKAINAGAKLILGPLFSDSVTGAGEIAKQAHVPVLSFSNNIRAAEPGVWVNGLSPEDQIKRAAAYAVSQGKYRFAALLPQNDYGRQISASLDGIITSAGGSMGQVAFYQPGSDAMEQTVKDFANYGSRHAALLARKRELEADGSSASERALQRLEGLDTLGDPDFNALILPATGGDLRQVSALLAYYDVDPGTVQYIGTFGWNDSSLFAEPALSGGVFAAPEPGNWSAFSRRYSKTFGTAPPRIASLSYDSTALAAVLAGSATGITMDGLTNVTGFSGIDGVFRLNADGRTQRGYAVMQISRSGAKMVSPAPAAFDAVF</sequence>
<dbReference type="AlphaFoldDB" id="A0A1Y2L6I4"/>
<name>A0A1Y2L6I4_9PROT</name>
<dbReference type="EMBL" id="JFKA01000001">
    <property type="protein sequence ID" value="OSQ40449.1"/>
    <property type="molecule type" value="Genomic_DNA"/>
</dbReference>
<reference evidence="6 7" key="1">
    <citation type="submission" date="2014-03" db="EMBL/GenBank/DDBJ databases">
        <title>The draft genome sequence of Thalassospira mesophila JCM 18969.</title>
        <authorList>
            <person name="Lai Q."/>
            <person name="Shao Z."/>
        </authorList>
    </citation>
    <scope>NUCLEOTIDE SEQUENCE [LARGE SCALE GENOMIC DNA]</scope>
    <source>
        <strain evidence="6 7">JCM 18969</strain>
    </source>
</reference>
<evidence type="ECO:0000313" key="7">
    <source>
        <dbReference type="Proteomes" id="UP000193391"/>
    </source>
</evidence>